<gene>
    <name evidence="2" type="ORF">JGI1_00263</name>
</gene>
<keyword evidence="2" id="KW-0862">Zinc</keyword>
<protein>
    <submittedName>
        <fullName evidence="2">Putative zinc-finger</fullName>
    </submittedName>
</protein>
<keyword evidence="1" id="KW-0472">Membrane</keyword>
<feature type="transmembrane region" description="Helical" evidence="1">
    <location>
        <begin position="77"/>
        <end position="102"/>
    </location>
</feature>
<dbReference type="GO" id="GO:0008270">
    <property type="term" value="F:zinc ion binding"/>
    <property type="evidence" value="ECO:0007669"/>
    <property type="project" value="UniProtKB-KW"/>
</dbReference>
<sequence length="152" mass="17356">MKHEKIKKLVSEYIDGELKKNIELVEEHLKSCDECSQLVELHNLVREVMSEGIVEVSPYIFTKVLARIRERKLKQGVWDYVIGFAREIAIALVFIFLLLLGFELISRGTRVRIEEAVLGDTPSIQKVMSSGGELTKDEVLELTLTINGDRKK</sequence>
<keyword evidence="1" id="KW-0812">Transmembrane</keyword>
<dbReference type="RefSeq" id="WP_140944068.1">
    <property type="nucleotide sequence ID" value="NZ_FAOO01000002.1"/>
</dbReference>
<dbReference type="AlphaFoldDB" id="A0A0S4MR39"/>
<accession>A0A0S4MR39</accession>
<keyword evidence="3" id="KW-1185">Reference proteome</keyword>
<evidence type="ECO:0000256" key="1">
    <source>
        <dbReference type="SAM" id="Phobius"/>
    </source>
</evidence>
<name>A0A0S4MR39_9BACT</name>
<keyword evidence="1" id="KW-1133">Transmembrane helix</keyword>
<evidence type="ECO:0000313" key="2">
    <source>
        <dbReference type="EMBL" id="CUU01482.1"/>
    </source>
</evidence>
<keyword evidence="2" id="KW-0479">Metal-binding</keyword>
<proteinExistence type="predicted"/>
<dbReference type="Proteomes" id="UP000320623">
    <property type="component" value="Unassembled WGS sequence"/>
</dbReference>
<dbReference type="OrthoDB" id="9810822at2"/>
<dbReference type="Gene3D" id="1.10.10.1320">
    <property type="entry name" value="Anti-sigma factor, zinc-finger domain"/>
    <property type="match status" value="1"/>
</dbReference>
<dbReference type="STRING" id="1643428.GCA_001442855_00250"/>
<reference evidence="3" key="1">
    <citation type="submission" date="2015-11" db="EMBL/GenBank/DDBJ databases">
        <authorList>
            <person name="Varghese N."/>
        </authorList>
    </citation>
    <scope>NUCLEOTIDE SEQUENCE [LARGE SCALE GENOMIC DNA]</scope>
</reference>
<dbReference type="EMBL" id="FAOO01000002">
    <property type="protein sequence ID" value="CUU01482.1"/>
    <property type="molecule type" value="Genomic_DNA"/>
</dbReference>
<evidence type="ECO:0000313" key="3">
    <source>
        <dbReference type="Proteomes" id="UP000320623"/>
    </source>
</evidence>
<organism evidence="2 3">
    <name type="scientific">Candidatus Thermokryptus mobilis</name>
    <dbReference type="NCBI Taxonomy" id="1643428"/>
    <lineage>
        <taxon>Bacteria</taxon>
        <taxon>Pseudomonadati</taxon>
        <taxon>Candidatus Kryptoniota</taxon>
        <taxon>Candidatus Thermokryptus</taxon>
    </lineage>
</organism>
<keyword evidence="2" id="KW-0863">Zinc-finger</keyword>
<dbReference type="InterPro" id="IPR041916">
    <property type="entry name" value="Anti_sigma_zinc_sf"/>
</dbReference>